<organism evidence="1 2">
    <name type="scientific">Dinghuibacter silviterrae</name>
    <dbReference type="NCBI Taxonomy" id="1539049"/>
    <lineage>
        <taxon>Bacteria</taxon>
        <taxon>Pseudomonadati</taxon>
        <taxon>Bacteroidota</taxon>
        <taxon>Chitinophagia</taxon>
        <taxon>Chitinophagales</taxon>
        <taxon>Chitinophagaceae</taxon>
        <taxon>Dinghuibacter</taxon>
    </lineage>
</organism>
<name>A0A4R8DIN0_9BACT</name>
<accession>A0A4R8DIN0</accession>
<evidence type="ECO:0000313" key="1">
    <source>
        <dbReference type="EMBL" id="TDW97164.1"/>
    </source>
</evidence>
<comment type="caution">
    <text evidence="1">The sequence shown here is derived from an EMBL/GenBank/DDBJ whole genome shotgun (WGS) entry which is preliminary data.</text>
</comment>
<dbReference type="EMBL" id="SODV01000002">
    <property type="protein sequence ID" value="TDW97164.1"/>
    <property type="molecule type" value="Genomic_DNA"/>
</dbReference>
<protein>
    <submittedName>
        <fullName evidence="1">Uncharacterized protein</fullName>
    </submittedName>
</protein>
<gene>
    <name evidence="1" type="ORF">EDB95_5006</name>
</gene>
<reference evidence="1 2" key="1">
    <citation type="submission" date="2019-03" db="EMBL/GenBank/DDBJ databases">
        <title>Genomic Encyclopedia of Type Strains, Phase IV (KMG-IV): sequencing the most valuable type-strain genomes for metagenomic binning, comparative biology and taxonomic classification.</title>
        <authorList>
            <person name="Goeker M."/>
        </authorList>
    </citation>
    <scope>NUCLEOTIDE SEQUENCE [LARGE SCALE GENOMIC DNA]</scope>
    <source>
        <strain evidence="1 2">DSM 100059</strain>
    </source>
</reference>
<evidence type="ECO:0000313" key="2">
    <source>
        <dbReference type="Proteomes" id="UP000294498"/>
    </source>
</evidence>
<proteinExistence type="predicted"/>
<dbReference type="Proteomes" id="UP000294498">
    <property type="component" value="Unassembled WGS sequence"/>
</dbReference>
<dbReference type="AlphaFoldDB" id="A0A4R8DIN0"/>
<keyword evidence="2" id="KW-1185">Reference proteome</keyword>
<sequence length="103" mass="12117">MIGRFSELIQNILRKPGLFMVSKVEDIQYIVFGYISAMQINMNDSELTDFMSGFREFVLLDLNCKEDFDWCRIIRFYSSGDKGSLDLFSKLFNQYLAFKKILV</sequence>